<feature type="non-terminal residue" evidence="1">
    <location>
        <position position="1"/>
    </location>
</feature>
<reference evidence="1" key="2">
    <citation type="submission" date="2023-05" db="EMBL/GenBank/DDBJ databases">
        <authorList>
            <person name="Fouks B."/>
        </authorList>
    </citation>
    <scope>NUCLEOTIDE SEQUENCE</scope>
    <source>
        <strain evidence="1">Stay&amp;Tobe</strain>
        <tissue evidence="1">Testes</tissue>
    </source>
</reference>
<reference evidence="1" key="1">
    <citation type="journal article" date="2023" name="IScience">
        <title>Live-bearing cockroach genome reveals convergent evolutionary mechanisms linked to viviparity in insects and beyond.</title>
        <authorList>
            <person name="Fouks B."/>
            <person name="Harrison M.C."/>
            <person name="Mikhailova A.A."/>
            <person name="Marchal E."/>
            <person name="English S."/>
            <person name="Carruthers M."/>
            <person name="Jennings E.C."/>
            <person name="Chiamaka E.L."/>
            <person name="Frigard R.A."/>
            <person name="Pippel M."/>
            <person name="Attardo G.M."/>
            <person name="Benoit J.B."/>
            <person name="Bornberg-Bauer E."/>
            <person name="Tobe S.S."/>
        </authorList>
    </citation>
    <scope>NUCLEOTIDE SEQUENCE</scope>
    <source>
        <strain evidence="1">Stay&amp;Tobe</strain>
    </source>
</reference>
<organism evidence="1 2">
    <name type="scientific">Diploptera punctata</name>
    <name type="common">Pacific beetle cockroach</name>
    <dbReference type="NCBI Taxonomy" id="6984"/>
    <lineage>
        <taxon>Eukaryota</taxon>
        <taxon>Metazoa</taxon>
        <taxon>Ecdysozoa</taxon>
        <taxon>Arthropoda</taxon>
        <taxon>Hexapoda</taxon>
        <taxon>Insecta</taxon>
        <taxon>Pterygota</taxon>
        <taxon>Neoptera</taxon>
        <taxon>Polyneoptera</taxon>
        <taxon>Dictyoptera</taxon>
        <taxon>Blattodea</taxon>
        <taxon>Blaberoidea</taxon>
        <taxon>Blaberidae</taxon>
        <taxon>Diplopterinae</taxon>
        <taxon>Diploptera</taxon>
    </lineage>
</organism>
<dbReference type="Proteomes" id="UP001233999">
    <property type="component" value="Unassembled WGS sequence"/>
</dbReference>
<evidence type="ECO:0000313" key="1">
    <source>
        <dbReference type="EMBL" id="KAJ9595153.1"/>
    </source>
</evidence>
<dbReference type="EMBL" id="JASPKZ010002688">
    <property type="protein sequence ID" value="KAJ9595153.1"/>
    <property type="molecule type" value="Genomic_DNA"/>
</dbReference>
<evidence type="ECO:0000313" key="2">
    <source>
        <dbReference type="Proteomes" id="UP001233999"/>
    </source>
</evidence>
<name>A0AAD8ELZ4_DIPPU</name>
<protein>
    <submittedName>
        <fullName evidence="1">Uncharacterized protein</fullName>
    </submittedName>
</protein>
<keyword evidence="2" id="KW-1185">Reference proteome</keyword>
<feature type="non-terminal residue" evidence="1">
    <location>
        <position position="164"/>
    </location>
</feature>
<proteinExistence type="predicted"/>
<gene>
    <name evidence="1" type="ORF">L9F63_013561</name>
</gene>
<comment type="caution">
    <text evidence="1">The sequence shown here is derived from an EMBL/GenBank/DDBJ whole genome shotgun (WGS) entry which is preliminary data.</text>
</comment>
<dbReference type="AlphaFoldDB" id="A0AAD8ELZ4"/>
<sequence>ISKLVPFTKLFYCHHRNSCTLLSNYVLRLLCILLKQSLGIITYTFSSALNKKCSMKVSCIFLTDSRSRRYVDAPNQEDADESPGATIEFVDWECTLLVSLIDLRIRNRQISSGIAESASEVSPGERYPAPQRAGNLHDFYIVEFDINHTGCQSMCEKRPPPTRI</sequence>
<accession>A0AAD8ELZ4</accession>